<gene>
    <name evidence="4 7" type="primary">bamB</name>
    <name evidence="7" type="ORF">GEV47_01305</name>
</gene>
<feature type="chain" id="PRO_5033170099" description="Outer membrane protein assembly factor BamB" evidence="5">
    <location>
        <begin position="27"/>
        <end position="382"/>
    </location>
</feature>
<dbReference type="GO" id="GO:0043165">
    <property type="term" value="P:Gram-negative-bacterium-type cell outer membrane assembly"/>
    <property type="evidence" value="ECO:0007669"/>
    <property type="project" value="UniProtKB-UniRule"/>
</dbReference>
<dbReference type="SUPFAM" id="SSF50998">
    <property type="entry name" value="Quinoprotein alcohol dehydrogenase-like"/>
    <property type="match status" value="1"/>
</dbReference>
<protein>
    <recommendedName>
        <fullName evidence="4">Outer membrane protein assembly factor BamB</fullName>
    </recommendedName>
</protein>
<dbReference type="SMART" id="SM00564">
    <property type="entry name" value="PQQ"/>
    <property type="match status" value="5"/>
</dbReference>
<feature type="signal peptide" evidence="5">
    <location>
        <begin position="1"/>
        <end position="26"/>
    </location>
</feature>
<dbReference type="Proteomes" id="UP000451565">
    <property type="component" value="Unassembled WGS sequence"/>
</dbReference>
<keyword evidence="1 4" id="KW-0732">Signal</keyword>
<evidence type="ECO:0000259" key="6">
    <source>
        <dbReference type="Pfam" id="PF13360"/>
    </source>
</evidence>
<dbReference type="NCBIfam" id="TIGR03300">
    <property type="entry name" value="assembly_YfgL"/>
    <property type="match status" value="1"/>
</dbReference>
<dbReference type="PROSITE" id="PS51257">
    <property type="entry name" value="PROKAR_LIPOPROTEIN"/>
    <property type="match status" value="1"/>
</dbReference>
<keyword evidence="8" id="KW-1185">Reference proteome</keyword>
<keyword evidence="2 4" id="KW-0472">Membrane</keyword>
<comment type="subcellular location">
    <subcellularLocation>
        <location evidence="4">Cell outer membrane</location>
        <topology evidence="4">Lipid-anchor</topology>
    </subcellularLocation>
</comment>
<feature type="domain" description="Pyrrolo-quinoline quinone repeat" evidence="6">
    <location>
        <begin position="78"/>
        <end position="308"/>
    </location>
</feature>
<dbReference type="InterPro" id="IPR017687">
    <property type="entry name" value="BamB"/>
</dbReference>
<evidence type="ECO:0000256" key="5">
    <source>
        <dbReference type="SAM" id="SignalP"/>
    </source>
</evidence>
<dbReference type="GO" id="GO:0051205">
    <property type="term" value="P:protein insertion into membrane"/>
    <property type="evidence" value="ECO:0007669"/>
    <property type="project" value="UniProtKB-UniRule"/>
</dbReference>
<proteinExistence type="inferred from homology"/>
<dbReference type="AlphaFoldDB" id="A0A843YP43"/>
<evidence type="ECO:0000313" key="7">
    <source>
        <dbReference type="EMBL" id="MQQ99322.1"/>
    </source>
</evidence>
<keyword evidence="4" id="KW-0449">Lipoprotein</keyword>
<dbReference type="InterPro" id="IPR015943">
    <property type="entry name" value="WD40/YVTN_repeat-like_dom_sf"/>
</dbReference>
<evidence type="ECO:0000256" key="3">
    <source>
        <dbReference type="ARBA" id="ARBA00023237"/>
    </source>
</evidence>
<evidence type="ECO:0000256" key="2">
    <source>
        <dbReference type="ARBA" id="ARBA00023136"/>
    </source>
</evidence>
<dbReference type="HAMAP" id="MF_00923">
    <property type="entry name" value="OM_assembly_BamB"/>
    <property type="match status" value="1"/>
</dbReference>
<organism evidence="7 8">
    <name type="scientific">Glaciimonas soli</name>
    <dbReference type="NCBI Taxonomy" id="2590999"/>
    <lineage>
        <taxon>Bacteria</taxon>
        <taxon>Pseudomonadati</taxon>
        <taxon>Pseudomonadota</taxon>
        <taxon>Betaproteobacteria</taxon>
        <taxon>Burkholderiales</taxon>
        <taxon>Oxalobacteraceae</taxon>
        <taxon>Glaciimonas</taxon>
    </lineage>
</organism>
<evidence type="ECO:0000313" key="8">
    <source>
        <dbReference type="Proteomes" id="UP000451565"/>
    </source>
</evidence>
<dbReference type="PANTHER" id="PTHR34512:SF30">
    <property type="entry name" value="OUTER MEMBRANE PROTEIN ASSEMBLY FACTOR BAMB"/>
    <property type="match status" value="1"/>
</dbReference>
<dbReference type="EMBL" id="WINI01000001">
    <property type="protein sequence ID" value="MQQ99322.1"/>
    <property type="molecule type" value="Genomic_DNA"/>
</dbReference>
<dbReference type="InterPro" id="IPR018391">
    <property type="entry name" value="PQQ_b-propeller_rpt"/>
</dbReference>
<keyword evidence="4" id="KW-0564">Palmitate</keyword>
<dbReference type="OrthoDB" id="5173551at2"/>
<evidence type="ECO:0000256" key="1">
    <source>
        <dbReference type="ARBA" id="ARBA00022729"/>
    </source>
</evidence>
<dbReference type="InterPro" id="IPR002372">
    <property type="entry name" value="PQQ_rpt_dom"/>
</dbReference>
<name>A0A843YP43_9BURK</name>
<dbReference type="GO" id="GO:0009279">
    <property type="term" value="C:cell outer membrane"/>
    <property type="evidence" value="ECO:0007669"/>
    <property type="project" value="UniProtKB-SubCell"/>
</dbReference>
<evidence type="ECO:0000256" key="4">
    <source>
        <dbReference type="HAMAP-Rule" id="MF_00923"/>
    </source>
</evidence>
<accession>A0A843YP43</accession>
<reference evidence="7 8" key="1">
    <citation type="submission" date="2019-10" db="EMBL/GenBank/DDBJ databases">
        <title>Glaciimonas soli sp. nov., a psychrophilic bacterium isolated from the forest soil of a high elevation mountain in Taiwan.</title>
        <authorList>
            <person name="Wang L.-T."/>
            <person name="Shieh W.Y."/>
        </authorList>
    </citation>
    <scope>NUCLEOTIDE SEQUENCE [LARGE SCALE GENOMIC DNA]</scope>
    <source>
        <strain evidence="7 8">GS1</strain>
    </source>
</reference>
<keyword evidence="3 4" id="KW-0998">Cell outer membrane</keyword>
<comment type="function">
    <text evidence="4">Part of the outer membrane protein assembly complex, which is involved in assembly and insertion of beta-barrel proteins into the outer membrane.</text>
</comment>
<dbReference type="Gene3D" id="2.130.10.10">
    <property type="entry name" value="YVTN repeat-like/Quinoprotein amine dehydrogenase"/>
    <property type="match status" value="1"/>
</dbReference>
<dbReference type="PANTHER" id="PTHR34512">
    <property type="entry name" value="CELL SURFACE PROTEIN"/>
    <property type="match status" value="1"/>
</dbReference>
<dbReference type="Pfam" id="PF13360">
    <property type="entry name" value="PQQ_2"/>
    <property type="match status" value="1"/>
</dbReference>
<comment type="caution">
    <text evidence="7">The sequence shown here is derived from an EMBL/GenBank/DDBJ whole genome shotgun (WGS) entry which is preliminary data.</text>
</comment>
<comment type="similarity">
    <text evidence="4">Belongs to the BamB family.</text>
</comment>
<comment type="subunit">
    <text evidence="4">Part of the Bam complex.</text>
</comment>
<sequence>MQKVRTAANIACIGVALALSGCSLFASKPTSSTPVPLAADFKPTVKVHTVWTASVGDAGVYAFAPVLGGTSIYAASADGGISRLDATTGASVWKVKTGMKLTGGVGTDGTTVVVAGEKGTLLAYDVEGKLLWKAQASSEILSAPAVGQGLVIIRSQDNRIAAYDEQTGERKWVAQRTNPSLTIRSSPGILIVPQAAFISLPGGRLSALNLANGGPWWEMAIGDPRGTTELERVSDASGTPLLIGHDICSVAYQGRVGCFDAGTGAQHWVKKFSSAVGVGGDGADIYAADENGDVSAFTRDNGTVLWKNSDLKYRSLSTPVPLGPTVVAGDYEGYVHFFSRENGALVSRIRIDKTPVLLNPLVVGSNVIFQTKSGVLTALALD</sequence>
<dbReference type="InterPro" id="IPR011047">
    <property type="entry name" value="Quinoprotein_ADH-like_sf"/>
</dbReference>